<reference evidence="25" key="2">
    <citation type="submission" date="2025-08" db="UniProtKB">
        <authorList>
            <consortium name="Ensembl"/>
        </authorList>
    </citation>
    <scope>IDENTIFICATION</scope>
</reference>
<evidence type="ECO:0000256" key="22">
    <source>
        <dbReference type="RuleBase" id="RU362091"/>
    </source>
</evidence>
<dbReference type="AlphaFoldDB" id="A0AAX7VCB1"/>
<feature type="transmembrane region" description="Helical" evidence="24">
    <location>
        <begin position="161"/>
        <end position="181"/>
    </location>
</feature>
<dbReference type="Ensembl" id="ENSACLT00000076216.1">
    <property type="protein sequence ID" value="ENSACLP00000080218.1"/>
    <property type="gene ID" value="ENSACLG00000018008.2"/>
</dbReference>
<dbReference type="Gene3D" id="1.20.1730.10">
    <property type="entry name" value="Sodium/glucose cotransporter"/>
    <property type="match status" value="1"/>
</dbReference>
<comment type="catalytic activity">
    <reaction evidence="15">
        <text>(R)-pantothenate(out) + 2 Na(+)(out) = (R)-pantothenate(in) + 2 Na(+)(in)</text>
        <dbReference type="Rhea" id="RHEA:73371"/>
        <dbReference type="ChEBI" id="CHEBI:29032"/>
        <dbReference type="ChEBI" id="CHEBI:29101"/>
    </reaction>
</comment>
<dbReference type="PROSITE" id="PS50283">
    <property type="entry name" value="NA_SOLUT_SYMP_3"/>
    <property type="match status" value="1"/>
</dbReference>
<feature type="transmembrane region" description="Helical" evidence="24">
    <location>
        <begin position="411"/>
        <end position="432"/>
    </location>
</feature>
<evidence type="ECO:0000256" key="10">
    <source>
        <dbReference type="ARBA" id="ARBA00023136"/>
    </source>
</evidence>
<evidence type="ECO:0000256" key="7">
    <source>
        <dbReference type="ARBA" id="ARBA00022989"/>
    </source>
</evidence>
<comment type="similarity">
    <text evidence="2 22">Belongs to the sodium:solute symporter (SSF) (TC 2.A.21) family.</text>
</comment>
<keyword evidence="7 24" id="KW-1133">Transmembrane helix</keyword>
<keyword evidence="9" id="KW-0406">Ion transport</keyword>
<evidence type="ECO:0000313" key="26">
    <source>
        <dbReference type="Proteomes" id="UP000265100"/>
    </source>
</evidence>
<dbReference type="NCBIfam" id="TIGR00813">
    <property type="entry name" value="sss"/>
    <property type="match status" value="1"/>
</dbReference>
<feature type="transmembrane region" description="Helical" evidence="24">
    <location>
        <begin position="508"/>
        <end position="529"/>
    </location>
</feature>
<dbReference type="InterPro" id="IPR001734">
    <property type="entry name" value="Na/solute_symporter"/>
</dbReference>
<keyword evidence="6" id="KW-0769">Symport</keyword>
<keyword evidence="10 24" id="KW-0472">Membrane</keyword>
<feature type="region of interest" description="Disordered" evidence="23">
    <location>
        <begin position="574"/>
        <end position="627"/>
    </location>
</feature>
<dbReference type="GO" id="GO:0090482">
    <property type="term" value="F:vitamin transmembrane transporter activity"/>
    <property type="evidence" value="ECO:0007669"/>
    <property type="project" value="UniProtKB-ARBA"/>
</dbReference>
<evidence type="ECO:0000256" key="4">
    <source>
        <dbReference type="ARBA" id="ARBA00022475"/>
    </source>
</evidence>
<evidence type="ECO:0000256" key="12">
    <source>
        <dbReference type="ARBA" id="ARBA00023201"/>
    </source>
</evidence>
<evidence type="ECO:0000256" key="6">
    <source>
        <dbReference type="ARBA" id="ARBA00022847"/>
    </source>
</evidence>
<evidence type="ECO:0000256" key="14">
    <source>
        <dbReference type="ARBA" id="ARBA00036099"/>
    </source>
</evidence>
<dbReference type="InterPro" id="IPR038377">
    <property type="entry name" value="Na/Glc_symporter_sf"/>
</dbReference>
<evidence type="ECO:0000256" key="19">
    <source>
        <dbReference type="ARBA" id="ARBA00061728"/>
    </source>
</evidence>
<dbReference type="FunFam" id="1.20.1730.10:FF:000011">
    <property type="entry name" value="sodium-dependent multivitamin transporter isoform X1"/>
    <property type="match status" value="1"/>
</dbReference>
<evidence type="ECO:0000256" key="1">
    <source>
        <dbReference type="ARBA" id="ARBA00004424"/>
    </source>
</evidence>
<proteinExistence type="inferred from homology"/>
<keyword evidence="5 24" id="KW-0812">Transmembrane</keyword>
<feature type="transmembrane region" description="Helical" evidence="24">
    <location>
        <begin position="14"/>
        <end position="33"/>
    </location>
</feature>
<dbReference type="CDD" id="cd11504">
    <property type="entry name" value="SLC5sbd_SMVT"/>
    <property type="match status" value="1"/>
</dbReference>
<dbReference type="GeneTree" id="ENSGT00940000155731"/>
<evidence type="ECO:0000256" key="3">
    <source>
        <dbReference type="ARBA" id="ARBA00022448"/>
    </source>
</evidence>
<dbReference type="GeneID" id="113037566"/>
<dbReference type="Proteomes" id="UP000265100">
    <property type="component" value="Chromosome 15"/>
</dbReference>
<feature type="transmembrane region" description="Helical" evidence="24">
    <location>
        <begin position="339"/>
        <end position="362"/>
    </location>
</feature>
<evidence type="ECO:0000256" key="13">
    <source>
        <dbReference type="ARBA" id="ARBA00023267"/>
    </source>
</evidence>
<evidence type="ECO:0000256" key="2">
    <source>
        <dbReference type="ARBA" id="ARBA00006434"/>
    </source>
</evidence>
<dbReference type="GO" id="GO:0016324">
    <property type="term" value="C:apical plasma membrane"/>
    <property type="evidence" value="ECO:0007669"/>
    <property type="project" value="UniProtKB-SubCell"/>
</dbReference>
<comment type="catalytic activity">
    <reaction evidence="17">
        <text>biotin(out) + 2 Na(+)(out) = biotin(in) + 2 Na(+)(in)</text>
        <dbReference type="Rhea" id="RHEA:73375"/>
        <dbReference type="ChEBI" id="CHEBI:29101"/>
        <dbReference type="ChEBI" id="CHEBI:57586"/>
    </reaction>
</comment>
<organism evidence="25 26">
    <name type="scientific">Astatotilapia calliptera</name>
    <name type="common">Eastern happy</name>
    <name type="synonym">Chromis callipterus</name>
    <dbReference type="NCBI Taxonomy" id="8154"/>
    <lineage>
        <taxon>Eukaryota</taxon>
        <taxon>Metazoa</taxon>
        <taxon>Chordata</taxon>
        <taxon>Craniata</taxon>
        <taxon>Vertebrata</taxon>
        <taxon>Euteleostomi</taxon>
        <taxon>Actinopterygii</taxon>
        <taxon>Neopterygii</taxon>
        <taxon>Teleostei</taxon>
        <taxon>Neoteleostei</taxon>
        <taxon>Acanthomorphata</taxon>
        <taxon>Ovalentaria</taxon>
        <taxon>Cichlomorphae</taxon>
        <taxon>Cichliformes</taxon>
        <taxon>Cichlidae</taxon>
        <taxon>African cichlids</taxon>
        <taxon>Pseudocrenilabrinae</taxon>
        <taxon>Haplochromini</taxon>
        <taxon>Astatotilapia</taxon>
    </lineage>
</organism>
<comment type="subunit">
    <text evidence="19">Interacts with PDZD11.</text>
</comment>
<dbReference type="InterPro" id="IPR018212">
    <property type="entry name" value="Na/solute_symporter_CS"/>
</dbReference>
<dbReference type="CTD" id="563356"/>
<sequence length="640" mass="69650">MGEVVQMHFTTVDYVIFALLLVASAGIGLFYAFSGGRQRTTQEFLMADRSMSCLPVSLSLLATFQSAVAILGAPSEVYTFGTEYWFLGCSYFLGLLIPAHVFIPVFYRLRLSSAYEYLELRFNKTVRICGTATFIFQMVIYMGVVLYAPALALNAVTGFDLWGAVLAMGLVCTLYTALGGLKAVMWTDVFQTVVMFAGQLAVIVVGTSQAGGIAEVWRKAINGSRISGLDLNPNPLERHTFWTLGVGGVFLMLALYGVNQAQVQRYLSSRTEKEAVMSCYVVFPCQQVVLCLGCLMGLVMFARYGEDSPLDKGYVTTNDQMVLYFVMDVFRDLPGLPGLFVACLFSGALSTISSAFNSLATVTMEDLIKPHFPNMTESKATLLSKGLALGYGLVCLAMAYIASIMGSMLQAAFSIFGMVGGPLLGLFCLGMFFPWANPIGAVVGLVSGLVMAFWIGIGSFVMRMSVPTPAPALNATALPLFDNITTTVMNTTAKSGSAGVKALYSLSYMWYSAHNSATVVVVGLIVSLLTGPMKEKELTPGTVYPVLGTLLFFLPDRYREKLCCITPLAQKPTQSKTQPYQMAQKDRNGEAYSKEDTVTEEKEMESDRAQTEEDDSEDSRAWPSCRLTAHTVHTVQETAL</sequence>
<feature type="transmembrane region" description="Helical" evidence="24">
    <location>
        <begin position="439"/>
        <end position="461"/>
    </location>
</feature>
<protein>
    <recommendedName>
        <fullName evidence="20">Sodium-dependent multivitamin transporter</fullName>
    </recommendedName>
    <alternativeName>
        <fullName evidence="21">Solute carrier family 5 member 6</fullName>
    </alternativeName>
</protein>
<keyword evidence="3" id="KW-0813">Transport</keyword>
<feature type="transmembrane region" description="Helical" evidence="24">
    <location>
        <begin position="382"/>
        <end position="405"/>
    </location>
</feature>
<keyword evidence="4" id="KW-1003">Cell membrane</keyword>
<dbReference type="RefSeq" id="XP_026050589.1">
    <property type="nucleotide sequence ID" value="XM_026194804.1"/>
</dbReference>
<dbReference type="GO" id="GO:0015887">
    <property type="term" value="P:pantothenate transmembrane transport"/>
    <property type="evidence" value="ECO:0007669"/>
    <property type="project" value="UniProtKB-ARBA"/>
</dbReference>
<feature type="transmembrane region" description="Helical" evidence="24">
    <location>
        <begin position="84"/>
        <end position="107"/>
    </location>
</feature>
<keyword evidence="11" id="KW-0325">Glycoprotein</keyword>
<name>A0AAX7VCB1_ASTCA</name>
<dbReference type="GO" id="GO:0006814">
    <property type="term" value="P:sodium ion transport"/>
    <property type="evidence" value="ECO:0007669"/>
    <property type="project" value="UniProtKB-KW"/>
</dbReference>
<comment type="catalytic activity">
    <reaction evidence="14">
        <text>iodide(out) + 2 Na(+)(out) = iodide(in) + 2 Na(+)(in)</text>
        <dbReference type="Rhea" id="RHEA:71207"/>
        <dbReference type="ChEBI" id="CHEBI:16382"/>
        <dbReference type="ChEBI" id="CHEBI:29101"/>
    </reaction>
</comment>
<feature type="transmembrane region" description="Helical" evidence="24">
    <location>
        <begin position="279"/>
        <end position="302"/>
    </location>
</feature>
<dbReference type="PROSITE" id="PS00456">
    <property type="entry name" value="NA_SOLUT_SYMP_1"/>
    <property type="match status" value="1"/>
</dbReference>
<feature type="transmembrane region" description="Helical" evidence="24">
    <location>
        <begin position="193"/>
        <end position="214"/>
    </location>
</feature>
<evidence type="ECO:0000256" key="21">
    <source>
        <dbReference type="ARBA" id="ARBA00078601"/>
    </source>
</evidence>
<feature type="transmembrane region" description="Helical" evidence="24">
    <location>
        <begin position="128"/>
        <end position="149"/>
    </location>
</feature>
<evidence type="ECO:0000256" key="5">
    <source>
        <dbReference type="ARBA" id="ARBA00022692"/>
    </source>
</evidence>
<evidence type="ECO:0000256" key="9">
    <source>
        <dbReference type="ARBA" id="ARBA00023065"/>
    </source>
</evidence>
<reference evidence="25" key="3">
    <citation type="submission" date="2025-09" db="UniProtKB">
        <authorList>
            <consortium name="Ensembl"/>
        </authorList>
    </citation>
    <scope>IDENTIFICATION</scope>
</reference>
<dbReference type="InterPro" id="IPR051163">
    <property type="entry name" value="Sodium:Solute_Symporter_SSF"/>
</dbReference>
<feature type="transmembrane region" description="Helical" evidence="24">
    <location>
        <begin position="53"/>
        <end position="72"/>
    </location>
</feature>
<evidence type="ECO:0000256" key="24">
    <source>
        <dbReference type="SAM" id="Phobius"/>
    </source>
</evidence>
<reference evidence="25" key="1">
    <citation type="submission" date="2018-05" db="EMBL/GenBank/DDBJ databases">
        <authorList>
            <person name="Datahose"/>
        </authorList>
    </citation>
    <scope>NUCLEOTIDE SEQUENCE</scope>
</reference>
<comment type="catalytic activity">
    <reaction evidence="16">
        <text>(R)-lipoate(out) + 2 Na(+)(out) = (R)-lipoate(in) + 2 Na(+)(in)</text>
        <dbReference type="Rhea" id="RHEA:73379"/>
        <dbReference type="ChEBI" id="CHEBI:29101"/>
        <dbReference type="ChEBI" id="CHEBI:83088"/>
    </reaction>
</comment>
<evidence type="ECO:0000256" key="11">
    <source>
        <dbReference type="ARBA" id="ARBA00023180"/>
    </source>
</evidence>
<dbReference type="GO" id="GO:0015293">
    <property type="term" value="F:symporter activity"/>
    <property type="evidence" value="ECO:0007669"/>
    <property type="project" value="UniProtKB-KW"/>
</dbReference>
<evidence type="ECO:0000256" key="15">
    <source>
        <dbReference type="ARBA" id="ARBA00050243"/>
    </source>
</evidence>
<evidence type="ECO:0000256" key="16">
    <source>
        <dbReference type="ARBA" id="ARBA00050457"/>
    </source>
</evidence>
<dbReference type="GO" id="GO:0098660">
    <property type="term" value="P:inorganic ion transmembrane transport"/>
    <property type="evidence" value="ECO:0007669"/>
    <property type="project" value="UniProtKB-ARBA"/>
</dbReference>
<keyword evidence="26" id="KW-1185">Reference proteome</keyword>
<dbReference type="PANTHER" id="PTHR42985:SF2">
    <property type="entry name" value="SODIUM-DEPENDENT MULTIVITAMIN TRANSPORTER"/>
    <property type="match status" value="1"/>
</dbReference>
<dbReference type="GO" id="GO:0015075">
    <property type="term" value="F:monoatomic ion transmembrane transporter activity"/>
    <property type="evidence" value="ECO:0007669"/>
    <property type="project" value="UniProtKB-ARBA"/>
</dbReference>
<dbReference type="Pfam" id="PF00474">
    <property type="entry name" value="SSF"/>
    <property type="match status" value="1"/>
</dbReference>
<feature type="transmembrane region" description="Helical" evidence="24">
    <location>
        <begin position="239"/>
        <end position="258"/>
    </location>
</feature>
<evidence type="ECO:0000313" key="25">
    <source>
        <dbReference type="Ensembl" id="ENSACLP00000080218.1"/>
    </source>
</evidence>
<feature type="compositionally biased region" description="Basic and acidic residues" evidence="23">
    <location>
        <begin position="584"/>
        <end position="611"/>
    </location>
</feature>
<dbReference type="RefSeq" id="XP_026050590.1">
    <property type="nucleotide sequence ID" value="XM_026194805.1"/>
</dbReference>
<comment type="function">
    <text evidence="18">Sodium-dependent multivitamin transporter that mediates the electrogenic transport of pantothenate, biotin, lipoate and iodide. Functions as a Na(+)-coupled substrate symporter where the stoichiometry of Na(+):substrate is 2:1, creating an electrochemical Na(+) gradient used as driving force for substrate uptake. Required for biotin and pantothenate uptake in the intestine across the brush border membrane. Plays a role in the maintenance of intestinal mucosa integrity, by providing the gut mucosa with biotin. Contributes to the luminal uptake of biotin and pantothenate into the brain across the blood-brain barrier.</text>
</comment>
<evidence type="ECO:0000256" key="18">
    <source>
        <dbReference type="ARBA" id="ARBA00058802"/>
    </source>
</evidence>
<evidence type="ECO:0000256" key="20">
    <source>
        <dbReference type="ARBA" id="ARBA00073170"/>
    </source>
</evidence>
<keyword evidence="13" id="KW-0092">Biotin</keyword>
<keyword evidence="8" id="KW-0915">Sodium</keyword>
<keyword evidence="12" id="KW-0739">Sodium transport</keyword>
<evidence type="ECO:0000256" key="8">
    <source>
        <dbReference type="ARBA" id="ARBA00023053"/>
    </source>
</evidence>
<evidence type="ECO:0000256" key="17">
    <source>
        <dbReference type="ARBA" id="ARBA00052729"/>
    </source>
</evidence>
<dbReference type="PANTHER" id="PTHR42985">
    <property type="entry name" value="SODIUM-COUPLED MONOCARBOXYLATE TRANSPORTER"/>
    <property type="match status" value="1"/>
</dbReference>
<accession>A0AAX7VCB1</accession>
<comment type="subcellular location">
    <subcellularLocation>
        <location evidence="1">Apical cell membrane</location>
        <topology evidence="1">Multi-pass membrane protein</topology>
    </subcellularLocation>
</comment>
<evidence type="ECO:0000256" key="23">
    <source>
        <dbReference type="SAM" id="MobiDB-lite"/>
    </source>
</evidence>